<dbReference type="Proteomes" id="UP000001307">
    <property type="component" value="Unassembled WGS sequence"/>
</dbReference>
<feature type="compositionally biased region" description="Polar residues" evidence="1">
    <location>
        <begin position="12"/>
        <end position="21"/>
    </location>
</feature>
<dbReference type="InParanoid" id="E4X7V2"/>
<name>E4X7V2_OIKDI</name>
<feature type="region of interest" description="Disordered" evidence="1">
    <location>
        <begin position="1"/>
        <end position="203"/>
    </location>
</feature>
<evidence type="ECO:0000313" key="3">
    <source>
        <dbReference type="Proteomes" id="UP000001307"/>
    </source>
</evidence>
<accession>E4X7V2</accession>
<evidence type="ECO:0000313" key="2">
    <source>
        <dbReference type="EMBL" id="CBY18775.1"/>
    </source>
</evidence>
<protein>
    <submittedName>
        <fullName evidence="2">Uncharacterized protein</fullName>
    </submittedName>
</protein>
<dbReference type="EMBL" id="FN653028">
    <property type="protein sequence ID" value="CBY18775.1"/>
    <property type="molecule type" value="Genomic_DNA"/>
</dbReference>
<feature type="compositionally biased region" description="Basic and acidic residues" evidence="1">
    <location>
        <begin position="141"/>
        <end position="165"/>
    </location>
</feature>
<feature type="compositionally biased region" description="Basic and acidic residues" evidence="1">
    <location>
        <begin position="35"/>
        <end position="45"/>
    </location>
</feature>
<reference evidence="2" key="1">
    <citation type="journal article" date="2010" name="Science">
        <title>Plasticity of animal genome architecture unmasked by rapid evolution of a pelagic tunicate.</title>
        <authorList>
            <person name="Denoeud F."/>
            <person name="Henriet S."/>
            <person name="Mungpakdee S."/>
            <person name="Aury J.M."/>
            <person name="Da Silva C."/>
            <person name="Brinkmann H."/>
            <person name="Mikhaleva J."/>
            <person name="Olsen L.C."/>
            <person name="Jubin C."/>
            <person name="Canestro C."/>
            <person name="Bouquet J.M."/>
            <person name="Danks G."/>
            <person name="Poulain J."/>
            <person name="Campsteijn C."/>
            <person name="Adamski M."/>
            <person name="Cross I."/>
            <person name="Yadetie F."/>
            <person name="Muffato M."/>
            <person name="Louis A."/>
            <person name="Butcher S."/>
            <person name="Tsagkogeorga G."/>
            <person name="Konrad A."/>
            <person name="Singh S."/>
            <person name="Jensen M.F."/>
            <person name="Cong E.H."/>
            <person name="Eikeseth-Otteraa H."/>
            <person name="Noel B."/>
            <person name="Anthouard V."/>
            <person name="Porcel B.M."/>
            <person name="Kachouri-Lafond R."/>
            <person name="Nishino A."/>
            <person name="Ugolini M."/>
            <person name="Chourrout P."/>
            <person name="Nishida H."/>
            <person name="Aasland R."/>
            <person name="Huzurbazar S."/>
            <person name="Westhof E."/>
            <person name="Delsuc F."/>
            <person name="Lehrach H."/>
            <person name="Reinhardt R."/>
            <person name="Weissenbach J."/>
            <person name="Roy S.W."/>
            <person name="Artiguenave F."/>
            <person name="Postlethwait J.H."/>
            <person name="Manak J.R."/>
            <person name="Thompson E.M."/>
            <person name="Jaillon O."/>
            <person name="Du Pasquier L."/>
            <person name="Boudinot P."/>
            <person name="Liberles D.A."/>
            <person name="Volff J.N."/>
            <person name="Philippe H."/>
            <person name="Lenhard B."/>
            <person name="Roest Crollius H."/>
            <person name="Wincker P."/>
            <person name="Chourrout D."/>
        </authorList>
    </citation>
    <scope>NUCLEOTIDE SEQUENCE [LARGE SCALE GENOMIC DNA]</scope>
</reference>
<dbReference type="AlphaFoldDB" id="E4X7V2"/>
<proteinExistence type="predicted"/>
<evidence type="ECO:0000256" key="1">
    <source>
        <dbReference type="SAM" id="MobiDB-lite"/>
    </source>
</evidence>
<feature type="compositionally biased region" description="Acidic residues" evidence="1">
    <location>
        <begin position="46"/>
        <end position="74"/>
    </location>
</feature>
<keyword evidence="3" id="KW-1185">Reference proteome</keyword>
<gene>
    <name evidence="2" type="ORF">GSOID_T00003642001</name>
</gene>
<organism evidence="2">
    <name type="scientific">Oikopleura dioica</name>
    <name type="common">Tunicate</name>
    <dbReference type="NCBI Taxonomy" id="34765"/>
    <lineage>
        <taxon>Eukaryota</taxon>
        <taxon>Metazoa</taxon>
        <taxon>Chordata</taxon>
        <taxon>Tunicata</taxon>
        <taxon>Appendicularia</taxon>
        <taxon>Copelata</taxon>
        <taxon>Oikopleuridae</taxon>
        <taxon>Oikopleura</taxon>
    </lineage>
</organism>
<dbReference type="OrthoDB" id="10475527at2759"/>
<sequence>MSSVPEAKRLRSSSPNASTGSFDAGYSGSPLQIAEKSDDDARFFSEEEFSEKEEDNKTDEESSDDDVSDDDYVPEPEVKQEPGDFWDEGSRATPAPNPKEIPKADPEPAEEPVGGRGKAMRERMRQIRMQKLQKEGNLPNPKDDEMHLQDYKDALAAHEREEELSKKRKFALDSSEEEEYYEKIDKKRVPGEARRKKEPKQRKLRLTKSHLPYYSNDQIIDLTSLDCDFSNPEVKNEAENVEPQVKEEIPGPRDRVTGFESVLHNRQVTERNLEMIFNSIGPKRVRLYAIDDLVTVFNASVKPESLRRKEDVRDLTETRITMILSFQMKYNTVKRRTMIFPLGLCYSANNMFLINPLLQRFNSWLADKSDKGARNFLLSSAAAKKEAVKMPFVLEAGKITHKFFNEKLISEVQGLKSGLALASMLRVKISDLERTATVESMDKLQRDISTRFNFAVDADDDLRASFRANKKVIAIILLKCKGKSMACQTDCGHRPELFDFPDEEKIIKEERICPNCGSCLIINPSHVRCKFALRLVMTADRLNKWQIHYPVRNNFYHTDYCPGSKFLKKLVEDQLREMPDWSEEEENKTV</sequence>
<feature type="compositionally biased region" description="Basic and acidic residues" evidence="1">
    <location>
        <begin position="181"/>
        <end position="195"/>
    </location>
</feature>